<protein>
    <submittedName>
        <fullName evidence="1">Uncharacterized protein</fullName>
    </submittedName>
</protein>
<dbReference type="AlphaFoldDB" id="A0A3Q8XC65"/>
<proteinExistence type="predicted"/>
<dbReference type="EMBL" id="JAOCBE010000001">
    <property type="protein sequence ID" value="MDH0970656.1"/>
    <property type="molecule type" value="Genomic_DNA"/>
</dbReference>
<dbReference type="EMBL" id="JAOCIL010000001">
    <property type="protein sequence ID" value="MDH1439870.1"/>
    <property type="molecule type" value="Genomic_DNA"/>
</dbReference>
<dbReference type="Proteomes" id="UP000276980">
    <property type="component" value="Chromosome"/>
</dbReference>
<reference evidence="2" key="2">
    <citation type="submission" date="2022-09" db="EMBL/GenBank/DDBJ databases">
        <title>Intensive care unit water sources are persistently colonized with multi-drug resistant bacteria and are the site of extensive horizontal gene transfer of antibiotic resistance genes.</title>
        <authorList>
            <person name="Diorio-Toth L."/>
        </authorList>
    </citation>
    <scope>NUCLEOTIDE SEQUENCE</scope>
    <source>
        <strain evidence="4">GD03725</strain>
        <strain evidence="2">GD03851</strain>
        <strain evidence="3">GD03920</strain>
    </source>
</reference>
<name>A0A3Q8XC65_ACIJO</name>
<evidence type="ECO:0000313" key="2">
    <source>
        <dbReference type="EMBL" id="MDH0655296.1"/>
    </source>
</evidence>
<gene>
    <name evidence="1" type="ORF">CFH90_00530</name>
    <name evidence="3" type="ORF">N5C10_15950</name>
    <name evidence="2" type="ORF">N5D11_04070</name>
    <name evidence="4" type="ORF">N5I27_16395</name>
</gene>
<sequence>MEYQEKHLAENIRNDMGMNEEELQEMREADVDDETLHALSLAGRVEWKKRILYYANLLNSEMKKILDNELALGNRISDAHCDYPEQGSIHVTLAEKFKGNYKEQNVKYTKGNDPHYWFEDYTSLNQPRHMILH</sequence>
<dbReference type="EMBL" id="JAOCDR010000004">
    <property type="protein sequence ID" value="MDH0655296.1"/>
    <property type="molecule type" value="Genomic_DNA"/>
</dbReference>
<evidence type="ECO:0000313" key="5">
    <source>
        <dbReference type="Proteomes" id="UP000276980"/>
    </source>
</evidence>
<evidence type="ECO:0000313" key="1">
    <source>
        <dbReference type="EMBL" id="AZN62615.1"/>
    </source>
</evidence>
<evidence type="ECO:0000313" key="3">
    <source>
        <dbReference type="EMBL" id="MDH0970656.1"/>
    </source>
</evidence>
<accession>A0A3Q8XC65</accession>
<reference evidence="1 5" key="1">
    <citation type="submission" date="2017-06" db="EMBL/GenBank/DDBJ databases">
        <title>Complete Genome Sequence of the Carbazole-Degrading Bacterium Acinetobacter johnsonii IC001.</title>
        <authorList>
            <person name="Vejarano F."/>
            <person name="Suzuki-Minakuchi C."/>
            <person name="Ohtsubo Y."/>
            <person name="Tsuda M."/>
            <person name="Okada K."/>
            <person name="Nojiri H."/>
        </authorList>
    </citation>
    <scope>NUCLEOTIDE SEQUENCE [LARGE SCALE GENOMIC DNA]</scope>
    <source>
        <strain evidence="1 5">IC001</strain>
    </source>
</reference>
<dbReference type="EMBL" id="CP022298">
    <property type="protein sequence ID" value="AZN62615.1"/>
    <property type="molecule type" value="Genomic_DNA"/>
</dbReference>
<organism evidence="1 5">
    <name type="scientific">Acinetobacter johnsonii</name>
    <dbReference type="NCBI Taxonomy" id="40214"/>
    <lineage>
        <taxon>Bacteria</taxon>
        <taxon>Pseudomonadati</taxon>
        <taxon>Pseudomonadota</taxon>
        <taxon>Gammaproteobacteria</taxon>
        <taxon>Moraxellales</taxon>
        <taxon>Moraxellaceae</taxon>
        <taxon>Acinetobacter</taxon>
    </lineage>
</organism>
<dbReference type="Proteomes" id="UP001161567">
    <property type="component" value="Unassembled WGS sequence"/>
</dbReference>
<dbReference type="RefSeq" id="WP_078388292.1">
    <property type="nucleotide sequence ID" value="NZ_CP022298.1"/>
</dbReference>
<dbReference type="Proteomes" id="UP001161099">
    <property type="component" value="Unassembled WGS sequence"/>
</dbReference>
<dbReference type="Proteomes" id="UP001159915">
    <property type="component" value="Unassembled WGS sequence"/>
</dbReference>
<evidence type="ECO:0000313" key="4">
    <source>
        <dbReference type="EMBL" id="MDH1439870.1"/>
    </source>
</evidence>